<organism evidence="1 2">
    <name type="scientific">Myodes glareolus</name>
    <name type="common">Bank vole</name>
    <name type="synonym">Clethrionomys glareolus</name>
    <dbReference type="NCBI Taxonomy" id="447135"/>
    <lineage>
        <taxon>Eukaryota</taxon>
        <taxon>Metazoa</taxon>
        <taxon>Chordata</taxon>
        <taxon>Craniata</taxon>
        <taxon>Vertebrata</taxon>
        <taxon>Euteleostomi</taxon>
        <taxon>Mammalia</taxon>
        <taxon>Eutheria</taxon>
        <taxon>Euarchontoglires</taxon>
        <taxon>Glires</taxon>
        <taxon>Rodentia</taxon>
        <taxon>Myomorpha</taxon>
        <taxon>Muroidea</taxon>
        <taxon>Cricetidae</taxon>
        <taxon>Arvicolinae</taxon>
        <taxon>Myodes</taxon>
    </lineage>
</organism>
<name>A0AAW0HRG0_MYOGA</name>
<gene>
    <name evidence="1" type="ORF">U0070_016191</name>
</gene>
<dbReference type="Proteomes" id="UP001488838">
    <property type="component" value="Unassembled WGS sequence"/>
</dbReference>
<proteinExistence type="predicted"/>
<dbReference type="InterPro" id="IPR036179">
    <property type="entry name" value="Ig-like_dom_sf"/>
</dbReference>
<evidence type="ECO:0000313" key="1">
    <source>
        <dbReference type="EMBL" id="KAK7804678.1"/>
    </source>
</evidence>
<reference evidence="1 2" key="1">
    <citation type="journal article" date="2023" name="bioRxiv">
        <title>Conserved and derived expression patterns and positive selection on dental genes reveal complex evolutionary context of ever-growing rodent molars.</title>
        <authorList>
            <person name="Calamari Z.T."/>
            <person name="Song A."/>
            <person name="Cohen E."/>
            <person name="Akter M."/>
            <person name="Roy R.D."/>
            <person name="Hallikas O."/>
            <person name="Christensen M.M."/>
            <person name="Li P."/>
            <person name="Marangoni P."/>
            <person name="Jernvall J."/>
            <person name="Klein O.D."/>
        </authorList>
    </citation>
    <scope>NUCLEOTIDE SEQUENCE [LARGE SCALE GENOMIC DNA]</scope>
    <source>
        <strain evidence="1">V071</strain>
    </source>
</reference>
<dbReference type="SUPFAM" id="SSF48726">
    <property type="entry name" value="Immunoglobulin"/>
    <property type="match status" value="1"/>
</dbReference>
<dbReference type="AlphaFoldDB" id="A0AAW0HRG0"/>
<sequence length="114" mass="12901">MFVHNMPENVQVFSWFTGVMVLKSHEISRYVVATSSCMLEPTHSGRETAVNNGSLLIKMSPGKTRAPILGFKKHTTPSQPAIELVPPMVTEKNTVFFYWFIICQRSFWALLGPK</sequence>
<keyword evidence="2" id="KW-1185">Reference proteome</keyword>
<feature type="non-terminal residue" evidence="1">
    <location>
        <position position="114"/>
    </location>
</feature>
<dbReference type="InterPro" id="IPR013783">
    <property type="entry name" value="Ig-like_fold"/>
</dbReference>
<protein>
    <submittedName>
        <fullName evidence="1">Uncharacterized protein</fullName>
    </submittedName>
</protein>
<comment type="caution">
    <text evidence="1">The sequence shown here is derived from an EMBL/GenBank/DDBJ whole genome shotgun (WGS) entry which is preliminary data.</text>
</comment>
<dbReference type="Gene3D" id="2.60.40.10">
    <property type="entry name" value="Immunoglobulins"/>
    <property type="match status" value="1"/>
</dbReference>
<evidence type="ECO:0000313" key="2">
    <source>
        <dbReference type="Proteomes" id="UP001488838"/>
    </source>
</evidence>
<accession>A0AAW0HRG0</accession>
<dbReference type="EMBL" id="JBBHLL010000368">
    <property type="protein sequence ID" value="KAK7804678.1"/>
    <property type="molecule type" value="Genomic_DNA"/>
</dbReference>